<dbReference type="AlphaFoldDB" id="J9CI02"/>
<organism evidence="1">
    <name type="scientific">gut metagenome</name>
    <dbReference type="NCBI Taxonomy" id="749906"/>
    <lineage>
        <taxon>unclassified sequences</taxon>
        <taxon>metagenomes</taxon>
        <taxon>organismal metagenomes</taxon>
    </lineage>
</organism>
<sequence length="245" mass="27010">MRALKQAGATPELTTFLQKIAKKDMGYEGVYVWNPADGGKPVKMYRTNFEKEGKGFNLGKLGATALTAYAAGSIFGGHTPSGGEAAAVAAGTGLLLTTGKDLEKLVLPGAKAKVTTGTQPVFRFYFNNDQNMSFSQEAGNWYEMVMNNIQSPNEFQLIKMTVKTKKKGSKRTFPEKMSYTIMGFEGNNSGKREVVDFEINAINNTTFEVSFKEPLEPGEYCFFYKSGLNNQYFQVAPFGFDFSVE</sequence>
<name>J9CI02_9ZZZZ</name>
<reference evidence="1" key="1">
    <citation type="journal article" date="2012" name="PLoS ONE">
        <title>Gene sets for utilization of primary and secondary nutrition supplies in the distal gut of endangered iberian lynx.</title>
        <authorList>
            <person name="Alcaide M."/>
            <person name="Messina E."/>
            <person name="Richter M."/>
            <person name="Bargiela R."/>
            <person name="Peplies J."/>
            <person name="Huws S.A."/>
            <person name="Newbold C.J."/>
            <person name="Golyshin P.N."/>
            <person name="Simon M.A."/>
            <person name="Lopez G."/>
            <person name="Yakimov M.M."/>
            <person name="Ferrer M."/>
        </authorList>
    </citation>
    <scope>NUCLEOTIDE SEQUENCE</scope>
</reference>
<comment type="caution">
    <text evidence="1">The sequence shown here is derived from an EMBL/GenBank/DDBJ whole genome shotgun (WGS) entry which is preliminary data.</text>
</comment>
<accession>J9CI02</accession>
<evidence type="ECO:0000313" key="1">
    <source>
        <dbReference type="EMBL" id="EJW99675.1"/>
    </source>
</evidence>
<protein>
    <submittedName>
        <fullName evidence="1">Uncharacterized protein</fullName>
    </submittedName>
</protein>
<dbReference type="EMBL" id="AMCI01003699">
    <property type="protein sequence ID" value="EJW99675.1"/>
    <property type="molecule type" value="Genomic_DNA"/>
</dbReference>
<proteinExistence type="predicted"/>
<gene>
    <name evidence="1" type="ORF">EVA_12212</name>
</gene>